<dbReference type="GO" id="GO:0046872">
    <property type="term" value="F:metal ion binding"/>
    <property type="evidence" value="ECO:0007669"/>
    <property type="project" value="UniProtKB-KW"/>
</dbReference>
<dbReference type="RefSeq" id="WP_202856879.1">
    <property type="nucleotide sequence ID" value="NZ_JAEUGD010000042.1"/>
</dbReference>
<dbReference type="AlphaFoldDB" id="A0A937FZJ4"/>
<dbReference type="CDD" id="cd00009">
    <property type="entry name" value="AAA"/>
    <property type="match status" value="1"/>
</dbReference>
<evidence type="ECO:0000313" key="14">
    <source>
        <dbReference type="Proteomes" id="UP000614216"/>
    </source>
</evidence>
<evidence type="ECO:0000256" key="2">
    <source>
        <dbReference type="ARBA" id="ARBA00022679"/>
    </source>
</evidence>
<keyword evidence="14" id="KW-1185">Reference proteome</keyword>
<evidence type="ECO:0000256" key="6">
    <source>
        <dbReference type="ARBA" id="ARBA00022741"/>
    </source>
</evidence>
<dbReference type="Pfam" id="PF12169">
    <property type="entry name" value="DNA_pol3_gamma3"/>
    <property type="match status" value="1"/>
</dbReference>
<dbReference type="PANTHER" id="PTHR11669:SF0">
    <property type="entry name" value="PROTEIN STICHEL-LIKE 2"/>
    <property type="match status" value="1"/>
</dbReference>
<dbReference type="CDD" id="cd18137">
    <property type="entry name" value="HLD_clamp_pol_III_gamma_tau"/>
    <property type="match status" value="1"/>
</dbReference>
<evidence type="ECO:0000256" key="5">
    <source>
        <dbReference type="ARBA" id="ARBA00022723"/>
    </source>
</evidence>
<dbReference type="InterPro" id="IPR045085">
    <property type="entry name" value="HLD_clamp_pol_III_gamma_tau"/>
</dbReference>
<accession>A0A937FZJ4</accession>
<keyword evidence="4 11" id="KW-0235">DNA replication</keyword>
<name>A0A937FZJ4_9BACT</name>
<keyword evidence="5" id="KW-0479">Metal-binding</keyword>
<dbReference type="PRINTS" id="PR00300">
    <property type="entry name" value="CLPPROTEASEA"/>
</dbReference>
<comment type="function">
    <text evidence="11">DNA polymerase III is a complex, multichain enzyme responsible for most of the replicative synthesis in bacteria. This DNA polymerase also exhibits 3' to 5' exonuclease activity.</text>
</comment>
<evidence type="ECO:0000259" key="12">
    <source>
        <dbReference type="SMART" id="SM00382"/>
    </source>
</evidence>
<evidence type="ECO:0000256" key="8">
    <source>
        <dbReference type="ARBA" id="ARBA00022840"/>
    </source>
</evidence>
<gene>
    <name evidence="11 13" type="primary">dnaX</name>
    <name evidence="13" type="ORF">JMN32_13700</name>
</gene>
<dbReference type="GO" id="GO:0003677">
    <property type="term" value="F:DNA binding"/>
    <property type="evidence" value="ECO:0007669"/>
    <property type="project" value="InterPro"/>
</dbReference>
<dbReference type="EMBL" id="JAEUGD010000042">
    <property type="protein sequence ID" value="MBL6447368.1"/>
    <property type="molecule type" value="Genomic_DNA"/>
</dbReference>
<evidence type="ECO:0000256" key="7">
    <source>
        <dbReference type="ARBA" id="ARBA00022833"/>
    </source>
</evidence>
<reference evidence="13" key="1">
    <citation type="submission" date="2021-01" db="EMBL/GenBank/DDBJ databases">
        <title>Fulvivirga kasyanovii gen. nov., sp nov., a novel member of the phylum Bacteroidetes isolated from seawater in a mussel farm.</title>
        <authorList>
            <person name="Zhao L.-H."/>
            <person name="Wang Z.-J."/>
        </authorList>
    </citation>
    <scope>NUCLEOTIDE SEQUENCE</scope>
    <source>
        <strain evidence="13">29W222</strain>
    </source>
</reference>
<keyword evidence="6 11" id="KW-0547">Nucleotide-binding</keyword>
<dbReference type="Pfam" id="PF13177">
    <property type="entry name" value="DNA_pol3_delta2"/>
    <property type="match status" value="1"/>
</dbReference>
<dbReference type="InterPro" id="IPR008921">
    <property type="entry name" value="DNA_pol3_clamp-load_cplx_C"/>
</dbReference>
<dbReference type="InterPro" id="IPR022754">
    <property type="entry name" value="DNA_pol_III_gamma-3"/>
</dbReference>
<keyword evidence="7" id="KW-0862">Zinc</keyword>
<dbReference type="Gene3D" id="3.40.50.300">
    <property type="entry name" value="P-loop containing nucleotide triphosphate hydrolases"/>
    <property type="match status" value="1"/>
</dbReference>
<evidence type="ECO:0000256" key="3">
    <source>
        <dbReference type="ARBA" id="ARBA00022695"/>
    </source>
</evidence>
<dbReference type="EC" id="2.7.7.7" evidence="11"/>
<evidence type="ECO:0000256" key="4">
    <source>
        <dbReference type="ARBA" id="ARBA00022705"/>
    </source>
</evidence>
<keyword evidence="8 11" id="KW-0067">ATP-binding</keyword>
<dbReference type="GO" id="GO:0003887">
    <property type="term" value="F:DNA-directed DNA polymerase activity"/>
    <property type="evidence" value="ECO:0007669"/>
    <property type="project" value="UniProtKB-KW"/>
</dbReference>
<evidence type="ECO:0000256" key="10">
    <source>
        <dbReference type="ARBA" id="ARBA00049244"/>
    </source>
</evidence>
<protein>
    <recommendedName>
        <fullName evidence="11">DNA polymerase III subunit gamma/tau</fullName>
        <ecNumber evidence="11">2.7.7.7</ecNumber>
    </recommendedName>
</protein>
<dbReference type="SMART" id="SM00382">
    <property type="entry name" value="AAA"/>
    <property type="match status" value="1"/>
</dbReference>
<dbReference type="GO" id="GO:0005524">
    <property type="term" value="F:ATP binding"/>
    <property type="evidence" value="ECO:0007669"/>
    <property type="project" value="UniProtKB-KW"/>
</dbReference>
<dbReference type="PANTHER" id="PTHR11669">
    <property type="entry name" value="REPLICATION FACTOR C / DNA POLYMERASE III GAMMA-TAU SUBUNIT"/>
    <property type="match status" value="1"/>
</dbReference>
<dbReference type="SUPFAM" id="SSF48019">
    <property type="entry name" value="post-AAA+ oligomerization domain-like"/>
    <property type="match status" value="1"/>
</dbReference>
<keyword evidence="9 11" id="KW-0239">DNA-directed DNA polymerase</keyword>
<proteinExistence type="inferred from homology"/>
<comment type="similarity">
    <text evidence="1 11">Belongs to the DnaX/STICHEL family.</text>
</comment>
<comment type="subunit">
    <text evidence="11">DNA polymerase III contains a core (composed of alpha, epsilon and theta chains) that associates with a tau subunit. This core dimerizes to form the POLIII' complex. PolIII' associates with the gamma complex (composed of gamma, delta, delta', psi and chi chains) and with the beta chain to form the complete DNA polymerase III complex.</text>
</comment>
<dbReference type="NCBIfam" id="TIGR02397">
    <property type="entry name" value="dnaX_nterm"/>
    <property type="match status" value="1"/>
</dbReference>
<comment type="caution">
    <text evidence="13">The sequence shown here is derived from an EMBL/GenBank/DDBJ whole genome shotgun (WGS) entry which is preliminary data.</text>
</comment>
<feature type="domain" description="AAA+ ATPase" evidence="12">
    <location>
        <begin position="38"/>
        <end position="166"/>
    </location>
</feature>
<comment type="catalytic activity">
    <reaction evidence="10 11">
        <text>DNA(n) + a 2'-deoxyribonucleoside 5'-triphosphate = DNA(n+1) + diphosphate</text>
        <dbReference type="Rhea" id="RHEA:22508"/>
        <dbReference type="Rhea" id="RHEA-COMP:17339"/>
        <dbReference type="Rhea" id="RHEA-COMP:17340"/>
        <dbReference type="ChEBI" id="CHEBI:33019"/>
        <dbReference type="ChEBI" id="CHEBI:61560"/>
        <dbReference type="ChEBI" id="CHEBI:173112"/>
        <dbReference type="EC" id="2.7.7.7"/>
    </reaction>
</comment>
<dbReference type="GO" id="GO:0009360">
    <property type="term" value="C:DNA polymerase III complex"/>
    <property type="evidence" value="ECO:0007669"/>
    <property type="project" value="InterPro"/>
</dbReference>
<dbReference type="InterPro" id="IPR001270">
    <property type="entry name" value="ClpA/B"/>
</dbReference>
<dbReference type="InterPro" id="IPR003593">
    <property type="entry name" value="AAA+_ATPase"/>
</dbReference>
<evidence type="ECO:0000256" key="9">
    <source>
        <dbReference type="ARBA" id="ARBA00022932"/>
    </source>
</evidence>
<dbReference type="Gene3D" id="1.20.272.10">
    <property type="match status" value="1"/>
</dbReference>
<dbReference type="NCBIfam" id="TIGR01128">
    <property type="entry name" value="holA"/>
    <property type="match status" value="1"/>
</dbReference>
<evidence type="ECO:0000313" key="13">
    <source>
        <dbReference type="EMBL" id="MBL6447368.1"/>
    </source>
</evidence>
<dbReference type="InterPro" id="IPR050238">
    <property type="entry name" value="DNA_Rep/Repair_Clamp_Loader"/>
</dbReference>
<evidence type="ECO:0000256" key="1">
    <source>
        <dbReference type="ARBA" id="ARBA00006360"/>
    </source>
</evidence>
<dbReference type="InterPro" id="IPR012763">
    <property type="entry name" value="DNA_pol_III_sug/sutau_N"/>
</dbReference>
<organism evidence="13 14">
    <name type="scientific">Fulvivirga marina</name>
    <dbReference type="NCBI Taxonomy" id="2494733"/>
    <lineage>
        <taxon>Bacteria</taxon>
        <taxon>Pseudomonadati</taxon>
        <taxon>Bacteroidota</taxon>
        <taxon>Cytophagia</taxon>
        <taxon>Cytophagales</taxon>
        <taxon>Fulvivirgaceae</taxon>
        <taxon>Fulvivirga</taxon>
    </lineage>
</organism>
<dbReference type="SUPFAM" id="SSF52540">
    <property type="entry name" value="P-loop containing nucleoside triphosphate hydrolases"/>
    <property type="match status" value="1"/>
</dbReference>
<dbReference type="Proteomes" id="UP000614216">
    <property type="component" value="Unassembled WGS sequence"/>
</dbReference>
<sequence length="368" mass="41537">MEKFVVSARKYRPTGFDEVVGQGHITTTLKNAIDNNQLAQALLFCGPRGVGKTTCARILARMINQFDEKSEGNSLNIFELDAASNNSVDDIRNLIDQVRYPPQYGKYKVYIIDEVHMLSNAAFNAFLKTLEEPPPYAIFILATTEKHKVIPTILSRCQIFDFNRIQVSDIAIHLKGIADRENIKAEEEALHLIAQKADGALRDALSIFDLIVTFSSDRHVTYQSTINNLHILDYEYYFKVVDHLLAEDLSQTLLIFDEILKQGFDGHNFIVGLSEHLRNLMVCKDNATVQLMEVPNNTKEKYIEQANKASMSFLLTALNISNQCDLSYKGSKNQRLHVELALMKLTYVNAAVSLANQTSDNGIKKKVM</sequence>
<evidence type="ECO:0000256" key="11">
    <source>
        <dbReference type="RuleBase" id="RU364063"/>
    </source>
</evidence>
<dbReference type="Pfam" id="PF22608">
    <property type="entry name" value="DNAX_ATPase_lid"/>
    <property type="match status" value="1"/>
</dbReference>
<keyword evidence="2 11" id="KW-0808">Transferase</keyword>
<dbReference type="Gene3D" id="1.10.8.60">
    <property type="match status" value="1"/>
</dbReference>
<dbReference type="GO" id="GO:0006261">
    <property type="term" value="P:DNA-templated DNA replication"/>
    <property type="evidence" value="ECO:0007669"/>
    <property type="project" value="TreeGrafter"/>
</dbReference>
<dbReference type="InterPro" id="IPR005790">
    <property type="entry name" value="DNA_polIII_delta"/>
</dbReference>
<keyword evidence="3 11" id="KW-0548">Nucleotidyltransferase</keyword>
<dbReference type="InterPro" id="IPR027417">
    <property type="entry name" value="P-loop_NTPase"/>
</dbReference>